<dbReference type="EMBL" id="AOHX01000039">
    <property type="protein sequence ID" value="ELY44526.1"/>
    <property type="molecule type" value="Genomic_DNA"/>
</dbReference>
<accession>L9W5I9</accession>
<sequence length="95" mass="10083">MTEGGGDHADNTQWNEPSQAVIEAIAEAEGIPTKQLRPPTYESLHAAVDPEALDLLFVPRADGTPRAGGQVSFPFCGYDVTVEPNGSITLENTSD</sequence>
<dbReference type="OrthoDB" id="221929at2157"/>
<name>L9W5I9_9EURY</name>
<proteinExistence type="predicted"/>
<dbReference type="AlphaFoldDB" id="L9W5I9"/>
<comment type="caution">
    <text evidence="2">The sequence shown here is derived from an EMBL/GenBank/DDBJ whole genome shotgun (WGS) entry which is preliminary data.</text>
</comment>
<gene>
    <name evidence="2" type="ORF">C495_11514</name>
</gene>
<dbReference type="PATRIC" id="fig|1230460.4.peg.2337"/>
<evidence type="ECO:0000313" key="3">
    <source>
        <dbReference type="Proteomes" id="UP000011661"/>
    </source>
</evidence>
<protein>
    <recommendedName>
        <fullName evidence="1">Halobacterial output domain-containing protein</fullName>
    </recommendedName>
</protein>
<dbReference type="eggNOG" id="arCOG08928">
    <property type="taxonomic scope" value="Archaea"/>
</dbReference>
<dbReference type="Pfam" id="PF18545">
    <property type="entry name" value="HalOD1"/>
    <property type="match status" value="1"/>
</dbReference>
<evidence type="ECO:0000259" key="1">
    <source>
        <dbReference type="Pfam" id="PF18545"/>
    </source>
</evidence>
<feature type="domain" description="Halobacterial output" evidence="1">
    <location>
        <begin position="16"/>
        <end position="90"/>
    </location>
</feature>
<dbReference type="RefSeq" id="WP_008163027.1">
    <property type="nucleotide sequence ID" value="NZ_AOHX01000039.1"/>
</dbReference>
<dbReference type="STRING" id="1230460.C495_11514"/>
<dbReference type="InterPro" id="IPR040624">
    <property type="entry name" value="HalOD1"/>
</dbReference>
<keyword evidence="3" id="KW-1185">Reference proteome</keyword>
<dbReference type="Proteomes" id="UP000011661">
    <property type="component" value="Unassembled WGS sequence"/>
</dbReference>
<organism evidence="2 3">
    <name type="scientific">Natronorubrum sulfidifaciens JCM 14089</name>
    <dbReference type="NCBI Taxonomy" id="1230460"/>
    <lineage>
        <taxon>Archaea</taxon>
        <taxon>Methanobacteriati</taxon>
        <taxon>Methanobacteriota</taxon>
        <taxon>Stenosarchaea group</taxon>
        <taxon>Halobacteria</taxon>
        <taxon>Halobacteriales</taxon>
        <taxon>Natrialbaceae</taxon>
        <taxon>Natronorubrum</taxon>
    </lineage>
</organism>
<reference evidence="2 3" key="1">
    <citation type="journal article" date="2014" name="PLoS Genet.">
        <title>Phylogenetically driven sequencing of extremely halophilic archaea reveals strategies for static and dynamic osmo-response.</title>
        <authorList>
            <person name="Becker E.A."/>
            <person name="Seitzer P.M."/>
            <person name="Tritt A."/>
            <person name="Larsen D."/>
            <person name="Krusor M."/>
            <person name="Yao A.I."/>
            <person name="Wu D."/>
            <person name="Madern D."/>
            <person name="Eisen J.A."/>
            <person name="Darling A.E."/>
            <person name="Facciotti M.T."/>
        </authorList>
    </citation>
    <scope>NUCLEOTIDE SEQUENCE [LARGE SCALE GENOMIC DNA]</scope>
    <source>
        <strain evidence="2 3">JCM 14089</strain>
    </source>
</reference>
<evidence type="ECO:0000313" key="2">
    <source>
        <dbReference type="EMBL" id="ELY44526.1"/>
    </source>
</evidence>